<evidence type="ECO:0000256" key="2">
    <source>
        <dbReference type="ARBA" id="ARBA00005466"/>
    </source>
</evidence>
<keyword evidence="10" id="KW-1185">Reference proteome</keyword>
<dbReference type="SUPFAM" id="SSF56176">
    <property type="entry name" value="FAD-binding/transporter-associated domain-like"/>
    <property type="match status" value="1"/>
</dbReference>
<dbReference type="PROSITE" id="PS50263">
    <property type="entry name" value="CN_HYDROLASE"/>
    <property type="match status" value="1"/>
</dbReference>
<dbReference type="InterPro" id="IPR016166">
    <property type="entry name" value="FAD-bd_PCMH"/>
</dbReference>
<dbReference type="InterPro" id="IPR006094">
    <property type="entry name" value="Oxid_FAD_bind_N"/>
</dbReference>
<dbReference type="SUPFAM" id="SSF56317">
    <property type="entry name" value="Carbon-nitrogen hydrolase"/>
    <property type="match status" value="1"/>
</dbReference>
<dbReference type="EMBL" id="PXXK01000342">
    <property type="protein sequence ID" value="RFN45726.1"/>
    <property type="molecule type" value="Genomic_DNA"/>
</dbReference>
<dbReference type="InterPro" id="IPR050416">
    <property type="entry name" value="FAD-linked_Oxidoreductase"/>
</dbReference>
<evidence type="ECO:0000256" key="4">
    <source>
        <dbReference type="ARBA" id="ARBA00022827"/>
    </source>
</evidence>
<feature type="domain" description="CN hydrolase" evidence="7">
    <location>
        <begin position="565"/>
        <end position="831"/>
    </location>
</feature>
<dbReference type="Proteomes" id="UP000265631">
    <property type="component" value="Unassembled WGS sequence"/>
</dbReference>
<feature type="domain" description="FAD-binding PCMH-type" evidence="8">
    <location>
        <begin position="111"/>
        <end position="288"/>
    </location>
</feature>
<dbReference type="InterPro" id="IPR003010">
    <property type="entry name" value="C-N_Hydrolase"/>
</dbReference>
<dbReference type="GO" id="GO:0016491">
    <property type="term" value="F:oxidoreductase activity"/>
    <property type="evidence" value="ECO:0007669"/>
    <property type="project" value="UniProtKB-KW"/>
</dbReference>
<gene>
    <name evidence="9" type="ORF">FIE12Z_10038</name>
</gene>
<dbReference type="PROSITE" id="PS51387">
    <property type="entry name" value="FAD_PCMH"/>
    <property type="match status" value="1"/>
</dbReference>
<reference evidence="9 10" key="1">
    <citation type="journal article" date="2018" name="PLoS Pathog.">
        <title>Evolution of structural diversity of trichothecenes, a family of toxins produced by plant pathogenic and entomopathogenic fungi.</title>
        <authorList>
            <person name="Proctor R.H."/>
            <person name="McCormick S.P."/>
            <person name="Kim H.S."/>
            <person name="Cardoza R.E."/>
            <person name="Stanley A.M."/>
            <person name="Lindo L."/>
            <person name="Kelly A."/>
            <person name="Brown D.W."/>
            <person name="Lee T."/>
            <person name="Vaughan M.M."/>
            <person name="Alexander N.J."/>
            <person name="Busman M."/>
            <person name="Gutierrez S."/>
        </authorList>
    </citation>
    <scope>NUCLEOTIDE SEQUENCE [LARGE SCALE GENOMIC DNA]</scope>
    <source>
        <strain evidence="9 10">NRRL 13405</strain>
    </source>
</reference>
<evidence type="ECO:0000256" key="1">
    <source>
        <dbReference type="ARBA" id="ARBA00001974"/>
    </source>
</evidence>
<dbReference type="PANTHER" id="PTHR42973:SF39">
    <property type="entry name" value="FAD-BINDING PCMH-TYPE DOMAIN-CONTAINING PROTEIN"/>
    <property type="match status" value="1"/>
</dbReference>
<comment type="similarity">
    <text evidence="2">Belongs to the oxygen-dependent FAD-linked oxidoreductase family.</text>
</comment>
<evidence type="ECO:0000313" key="10">
    <source>
        <dbReference type="Proteomes" id="UP000265631"/>
    </source>
</evidence>
<evidence type="ECO:0000259" key="7">
    <source>
        <dbReference type="PROSITE" id="PS50263"/>
    </source>
</evidence>
<dbReference type="Pfam" id="PF08031">
    <property type="entry name" value="BBE"/>
    <property type="match status" value="1"/>
</dbReference>
<dbReference type="PANTHER" id="PTHR42973">
    <property type="entry name" value="BINDING OXIDOREDUCTASE, PUTATIVE (AFU_ORTHOLOGUE AFUA_1G17690)-RELATED"/>
    <property type="match status" value="1"/>
</dbReference>
<dbReference type="InterPro" id="IPR036526">
    <property type="entry name" value="C-N_Hydrolase_sf"/>
</dbReference>
<dbReference type="Gene3D" id="3.60.110.10">
    <property type="entry name" value="Carbon-nitrogen hydrolase"/>
    <property type="match status" value="1"/>
</dbReference>
<evidence type="ECO:0000259" key="8">
    <source>
        <dbReference type="PROSITE" id="PS51387"/>
    </source>
</evidence>
<keyword evidence="5" id="KW-0560">Oxidoreductase</keyword>
<dbReference type="InterPro" id="IPR016169">
    <property type="entry name" value="FAD-bd_PCMH_sub2"/>
</dbReference>
<name>A0A395MD12_9HYPO</name>
<comment type="caution">
    <text evidence="9">The sequence shown here is derived from an EMBL/GenBank/DDBJ whole genome shotgun (WGS) entry which is preliminary data.</text>
</comment>
<proteinExistence type="inferred from homology"/>
<evidence type="ECO:0000313" key="9">
    <source>
        <dbReference type="EMBL" id="RFN45726.1"/>
    </source>
</evidence>
<evidence type="ECO:0000256" key="3">
    <source>
        <dbReference type="ARBA" id="ARBA00022630"/>
    </source>
</evidence>
<dbReference type="Pfam" id="PF00795">
    <property type="entry name" value="CN_hydrolase"/>
    <property type="match status" value="1"/>
</dbReference>
<dbReference type="Gene3D" id="3.30.465.10">
    <property type="match status" value="2"/>
</dbReference>
<feature type="signal peptide" evidence="6">
    <location>
        <begin position="1"/>
        <end position="16"/>
    </location>
</feature>
<dbReference type="Pfam" id="PF01565">
    <property type="entry name" value="FAD_binding_4"/>
    <property type="match status" value="1"/>
</dbReference>
<keyword evidence="6" id="KW-0732">Signal</keyword>
<keyword evidence="4" id="KW-0274">FAD</keyword>
<organism evidence="9 10">
    <name type="scientific">Fusarium flagelliforme</name>
    <dbReference type="NCBI Taxonomy" id="2675880"/>
    <lineage>
        <taxon>Eukaryota</taxon>
        <taxon>Fungi</taxon>
        <taxon>Dikarya</taxon>
        <taxon>Ascomycota</taxon>
        <taxon>Pezizomycotina</taxon>
        <taxon>Sordariomycetes</taxon>
        <taxon>Hypocreomycetidae</taxon>
        <taxon>Hypocreales</taxon>
        <taxon>Nectriaceae</taxon>
        <taxon>Fusarium</taxon>
        <taxon>Fusarium incarnatum-equiseti species complex</taxon>
    </lineage>
</organism>
<dbReference type="AlphaFoldDB" id="A0A395MD12"/>
<dbReference type="STRING" id="2594813.A0A395MD12"/>
<evidence type="ECO:0000256" key="6">
    <source>
        <dbReference type="SAM" id="SignalP"/>
    </source>
</evidence>
<dbReference type="InterPro" id="IPR012951">
    <property type="entry name" value="BBE"/>
</dbReference>
<comment type="cofactor">
    <cofactor evidence="1">
        <name>FAD</name>
        <dbReference type="ChEBI" id="CHEBI:57692"/>
    </cofactor>
</comment>
<dbReference type="GO" id="GO:0071949">
    <property type="term" value="F:FAD binding"/>
    <property type="evidence" value="ECO:0007669"/>
    <property type="project" value="InterPro"/>
</dbReference>
<sequence length="854" mass="92821">MKTLLSLALLPLAALGASPNSKCRCMPSDACWPSTNAWSSLNKTVDGALIKTVPIGSPCHDPTYDAEACTALQKAWGLPETHIESSSSVMQQFFANQSCDPFLAQSRPCSIGNYPNYAVKVSNARQVAAAVRFANDNNIRLVIRNTAHDYFGRSTGAASLAIWTHHLKSKEVIQWSDKNYSGPAFKLGAGIQGADAVEFANANGLTGVPGECPTVGLAGFTLGGGHSPLSTSFGLGADNTLEFEVVTAAGRIVRASANENSDLYWALSGGGAGNFAIVTSMTVRAHKTSTIGGATLTLGAGSDKDAYYAAVEKFHELLPAMVDHGPTVVYLVTGAGLSIKPVTLANSTGDYVRDKVLAPFTEYLTKQGLKHTVSYSTLRFRDHYELYNGPLPNGHIESSQFQYGGRLIPRSVLENDYAAFSKVIRSLLSSGLVLAGSSGTFNAPKGVSNAVLPAWRKAIMSMQMGTLWDVKRWDDMLADQKKITEVYMPQLIAVTPGSGTYMNEADFNQPNWKEVFYGTNWDRLMAVKKKWDPKSLFYNWRGVNSEVWSVAQDGRQTDLKMAPVCKIAIIQFEPKAIALQENFAKAESHLRAAASKGADIALLPEFHLTSWEPEHPEFVSASKESASYLSKYQHLAKALNINIVPGTICEVHKVPNSNDEELRNMAYFLAAGTGEICSAYQKKNLWHPERPHLTSSTHTPHTAFDIPLKHANGKPVRAGMLICWDLAFPEAFKALVNDGADIIFIPSYWFMSDAGDEGGDLNPDSERLFLNCALTARAFENTAAVAFCNAGGLSCVNMPILGPLGRIEVGEEKLEVVEIDLDVLRIAEAQYKIRMDMQSEGWHYKYGMNAGEGP</sequence>
<evidence type="ECO:0000256" key="5">
    <source>
        <dbReference type="ARBA" id="ARBA00023002"/>
    </source>
</evidence>
<dbReference type="InterPro" id="IPR036318">
    <property type="entry name" value="FAD-bd_PCMH-like_sf"/>
</dbReference>
<protein>
    <submittedName>
        <fullName evidence="9">Putative isoamyl alcohol oxidase</fullName>
    </submittedName>
</protein>
<accession>A0A395MD12</accession>
<feature type="chain" id="PRO_5017229177" evidence="6">
    <location>
        <begin position="17"/>
        <end position="854"/>
    </location>
</feature>
<dbReference type="CDD" id="cd07197">
    <property type="entry name" value="nitrilase"/>
    <property type="match status" value="1"/>
</dbReference>
<keyword evidence="3" id="KW-0285">Flavoprotein</keyword>